<gene>
    <name evidence="1" type="ORF">BC936DRAFT_140399</name>
</gene>
<dbReference type="Proteomes" id="UP000268093">
    <property type="component" value="Unassembled WGS sequence"/>
</dbReference>
<dbReference type="SUPFAM" id="SSF52313">
    <property type="entry name" value="Ribosomal protein S2"/>
    <property type="match status" value="1"/>
</dbReference>
<dbReference type="GO" id="GO:0003735">
    <property type="term" value="F:structural constituent of ribosome"/>
    <property type="evidence" value="ECO:0007669"/>
    <property type="project" value="InterPro"/>
</dbReference>
<dbReference type="PROSITE" id="PS00962">
    <property type="entry name" value="RIBOSOMAL_S2_1"/>
    <property type="match status" value="1"/>
</dbReference>
<reference evidence="1 2" key="1">
    <citation type="journal article" date="2018" name="New Phytol.">
        <title>Phylogenomics of Endogonaceae and evolution of mycorrhizas within Mucoromycota.</title>
        <authorList>
            <person name="Chang Y."/>
            <person name="Desiro A."/>
            <person name="Na H."/>
            <person name="Sandor L."/>
            <person name="Lipzen A."/>
            <person name="Clum A."/>
            <person name="Barry K."/>
            <person name="Grigoriev I.V."/>
            <person name="Martin F.M."/>
            <person name="Stajich J.E."/>
            <person name="Smith M.E."/>
            <person name="Bonito G."/>
            <person name="Spatafora J.W."/>
        </authorList>
    </citation>
    <scope>NUCLEOTIDE SEQUENCE [LARGE SCALE GENOMIC DNA]</scope>
    <source>
        <strain evidence="1 2">GMNB39</strain>
    </source>
</reference>
<dbReference type="GO" id="GO:0005840">
    <property type="term" value="C:ribosome"/>
    <property type="evidence" value="ECO:0007669"/>
    <property type="project" value="InterPro"/>
</dbReference>
<sequence>MTRLPAILNASEEDIQLLLSAQAHIGTKNADINMLPYVFKRRPDGECRIRLSRVAWGEETTG</sequence>
<accession>A0A433AUD5</accession>
<dbReference type="OrthoDB" id="414863at2759"/>
<dbReference type="EMBL" id="RBNI01016952">
    <property type="protein sequence ID" value="RUP06333.1"/>
    <property type="molecule type" value="Genomic_DNA"/>
</dbReference>
<proteinExistence type="predicted"/>
<evidence type="ECO:0000313" key="1">
    <source>
        <dbReference type="EMBL" id="RUP06333.1"/>
    </source>
</evidence>
<dbReference type="Gene3D" id="3.40.50.10490">
    <property type="entry name" value="Glucose-6-phosphate isomerase like protein, domain 1"/>
    <property type="match status" value="1"/>
</dbReference>
<comment type="caution">
    <text evidence="1">The sequence shown here is derived from an EMBL/GenBank/DDBJ whole genome shotgun (WGS) entry which is preliminary data.</text>
</comment>
<organism evidence="1 2">
    <name type="scientific">Jimgerdemannia flammicorona</name>
    <dbReference type="NCBI Taxonomy" id="994334"/>
    <lineage>
        <taxon>Eukaryota</taxon>
        <taxon>Fungi</taxon>
        <taxon>Fungi incertae sedis</taxon>
        <taxon>Mucoromycota</taxon>
        <taxon>Mucoromycotina</taxon>
        <taxon>Endogonomycetes</taxon>
        <taxon>Endogonales</taxon>
        <taxon>Endogonaceae</taxon>
        <taxon>Jimgerdemannia</taxon>
    </lineage>
</organism>
<dbReference type="InterPro" id="IPR023591">
    <property type="entry name" value="Ribosomal_uS2_flav_dom_sf"/>
</dbReference>
<protein>
    <submittedName>
        <fullName evidence="1">Uncharacterized protein</fullName>
    </submittedName>
</protein>
<dbReference type="AlphaFoldDB" id="A0A433AUD5"/>
<name>A0A433AUD5_9FUNG</name>
<dbReference type="InterPro" id="IPR018130">
    <property type="entry name" value="Ribosomal_uS2_CS"/>
</dbReference>
<dbReference type="GO" id="GO:0006412">
    <property type="term" value="P:translation"/>
    <property type="evidence" value="ECO:0007669"/>
    <property type="project" value="InterPro"/>
</dbReference>
<keyword evidence="2" id="KW-1185">Reference proteome</keyword>
<evidence type="ECO:0000313" key="2">
    <source>
        <dbReference type="Proteomes" id="UP000268093"/>
    </source>
</evidence>